<dbReference type="SUPFAM" id="SSF46785">
    <property type="entry name" value="Winged helix' DNA-binding domain"/>
    <property type="match status" value="1"/>
</dbReference>
<comment type="caution">
    <text evidence="2">The sequence shown here is derived from an EMBL/GenBank/DDBJ whole genome shotgun (WGS) entry which is preliminary data.</text>
</comment>
<dbReference type="InterPro" id="IPR001845">
    <property type="entry name" value="HTH_ArsR_DNA-bd_dom"/>
</dbReference>
<evidence type="ECO:0000259" key="1">
    <source>
        <dbReference type="SMART" id="SM00418"/>
    </source>
</evidence>
<protein>
    <submittedName>
        <fullName evidence="2">Helix-turn-helix domain-containing protein</fullName>
    </submittedName>
</protein>
<dbReference type="Pfam" id="PF12840">
    <property type="entry name" value="HTH_20"/>
    <property type="match status" value="1"/>
</dbReference>
<dbReference type="InterPro" id="IPR036388">
    <property type="entry name" value="WH-like_DNA-bd_sf"/>
</dbReference>
<dbReference type="Proteomes" id="UP001595900">
    <property type="component" value="Unassembled WGS sequence"/>
</dbReference>
<dbReference type="InterPro" id="IPR011991">
    <property type="entry name" value="ArsR-like_HTH"/>
</dbReference>
<name>A0ABV8Q623_9MICO</name>
<evidence type="ECO:0000313" key="3">
    <source>
        <dbReference type="Proteomes" id="UP001595900"/>
    </source>
</evidence>
<dbReference type="RefSeq" id="WP_390227456.1">
    <property type="nucleotide sequence ID" value="NZ_JBHSCN010000003.1"/>
</dbReference>
<feature type="domain" description="HTH arsR-type" evidence="1">
    <location>
        <begin position="18"/>
        <end position="100"/>
    </location>
</feature>
<dbReference type="InterPro" id="IPR036390">
    <property type="entry name" value="WH_DNA-bd_sf"/>
</dbReference>
<sequence>MAEDDAWNQPALLVSDPEMLRAFAHPLRQRIIVELSVRNHARAADLAKWLGEPANSVSFHLRVLAKAGLIREVPEKARDKRDRVWEAVTHGGLFIEDLSADPGIAGFVAARLDWLRRLAAGEFDADDSMHSAAHFGGALLTKDEAVQFEAELDEVQSKWRRIGAANAEREPDNGDRIAYSTVVALGPVTPPR</sequence>
<dbReference type="CDD" id="cd00090">
    <property type="entry name" value="HTH_ARSR"/>
    <property type="match status" value="1"/>
</dbReference>
<accession>A0ABV8Q623</accession>
<reference evidence="3" key="1">
    <citation type="journal article" date="2019" name="Int. J. Syst. Evol. Microbiol.">
        <title>The Global Catalogue of Microorganisms (GCM) 10K type strain sequencing project: providing services to taxonomists for standard genome sequencing and annotation.</title>
        <authorList>
            <consortium name="The Broad Institute Genomics Platform"/>
            <consortium name="The Broad Institute Genome Sequencing Center for Infectious Disease"/>
            <person name="Wu L."/>
            <person name="Ma J."/>
        </authorList>
    </citation>
    <scope>NUCLEOTIDE SEQUENCE [LARGE SCALE GENOMIC DNA]</scope>
    <source>
        <strain evidence="3">CGMCC 1.10363</strain>
    </source>
</reference>
<dbReference type="Gene3D" id="1.10.10.10">
    <property type="entry name" value="Winged helix-like DNA-binding domain superfamily/Winged helix DNA-binding domain"/>
    <property type="match status" value="1"/>
</dbReference>
<proteinExistence type="predicted"/>
<evidence type="ECO:0000313" key="2">
    <source>
        <dbReference type="EMBL" id="MFC4242589.1"/>
    </source>
</evidence>
<dbReference type="SMART" id="SM00418">
    <property type="entry name" value="HTH_ARSR"/>
    <property type="match status" value="1"/>
</dbReference>
<gene>
    <name evidence="2" type="ORF">ACFOYW_04320</name>
</gene>
<keyword evidence="3" id="KW-1185">Reference proteome</keyword>
<dbReference type="EMBL" id="JBHSCN010000003">
    <property type="protein sequence ID" value="MFC4242589.1"/>
    <property type="molecule type" value="Genomic_DNA"/>
</dbReference>
<organism evidence="2 3">
    <name type="scientific">Gryllotalpicola reticulitermitis</name>
    <dbReference type="NCBI Taxonomy" id="1184153"/>
    <lineage>
        <taxon>Bacteria</taxon>
        <taxon>Bacillati</taxon>
        <taxon>Actinomycetota</taxon>
        <taxon>Actinomycetes</taxon>
        <taxon>Micrococcales</taxon>
        <taxon>Microbacteriaceae</taxon>
        <taxon>Gryllotalpicola</taxon>
    </lineage>
</organism>